<sequence>MKQSQLWEVTEEECSQRWAGIWEVGKCTVKRGEPGNGEEANRKSTARGHRHRLAMQTLPEVINPSAGAAAGFRHWEAIWDLNEGRFPGVLATETRLQ</sequence>
<dbReference type="EMBL" id="KE161034">
    <property type="protein sequence ID" value="EPQ01381.1"/>
    <property type="molecule type" value="Genomic_DNA"/>
</dbReference>
<accession>S7MCR5</accession>
<evidence type="ECO:0000313" key="3">
    <source>
        <dbReference type="Proteomes" id="UP000052978"/>
    </source>
</evidence>
<dbReference type="Proteomes" id="UP000052978">
    <property type="component" value="Unassembled WGS sequence"/>
</dbReference>
<evidence type="ECO:0000313" key="2">
    <source>
        <dbReference type="EMBL" id="EPQ01381.1"/>
    </source>
</evidence>
<name>S7MCR5_MYOBR</name>
<organism evidence="2 3">
    <name type="scientific">Myotis brandtii</name>
    <name type="common">Brandt's bat</name>
    <dbReference type="NCBI Taxonomy" id="109478"/>
    <lineage>
        <taxon>Eukaryota</taxon>
        <taxon>Metazoa</taxon>
        <taxon>Chordata</taxon>
        <taxon>Craniata</taxon>
        <taxon>Vertebrata</taxon>
        <taxon>Euteleostomi</taxon>
        <taxon>Mammalia</taxon>
        <taxon>Eutheria</taxon>
        <taxon>Laurasiatheria</taxon>
        <taxon>Chiroptera</taxon>
        <taxon>Yangochiroptera</taxon>
        <taxon>Vespertilionidae</taxon>
        <taxon>Myotis</taxon>
    </lineage>
</organism>
<protein>
    <submittedName>
        <fullName evidence="2">Uncharacterized protein</fullName>
    </submittedName>
</protein>
<reference evidence="2 3" key="1">
    <citation type="journal article" date="2013" name="Nat. Commun.">
        <title>Genome analysis reveals insights into physiology and longevity of the Brandt's bat Myotis brandtii.</title>
        <authorList>
            <person name="Seim I."/>
            <person name="Fang X."/>
            <person name="Xiong Z."/>
            <person name="Lobanov A.V."/>
            <person name="Huang Z."/>
            <person name="Ma S."/>
            <person name="Feng Y."/>
            <person name="Turanov A.A."/>
            <person name="Zhu Y."/>
            <person name="Lenz T.L."/>
            <person name="Gerashchenko M.V."/>
            <person name="Fan D."/>
            <person name="Hee Yim S."/>
            <person name="Yao X."/>
            <person name="Jordan D."/>
            <person name="Xiong Y."/>
            <person name="Ma Y."/>
            <person name="Lyapunov A.N."/>
            <person name="Chen G."/>
            <person name="Kulakova O.I."/>
            <person name="Sun Y."/>
            <person name="Lee S.G."/>
            <person name="Bronson R.T."/>
            <person name="Moskalev A.A."/>
            <person name="Sunyaev S.R."/>
            <person name="Zhang G."/>
            <person name="Krogh A."/>
            <person name="Wang J."/>
            <person name="Gladyshev V.N."/>
        </authorList>
    </citation>
    <scope>NUCLEOTIDE SEQUENCE [LARGE SCALE GENOMIC DNA]</scope>
</reference>
<evidence type="ECO:0000256" key="1">
    <source>
        <dbReference type="SAM" id="MobiDB-lite"/>
    </source>
</evidence>
<proteinExistence type="predicted"/>
<keyword evidence="3" id="KW-1185">Reference proteome</keyword>
<dbReference type="AlphaFoldDB" id="S7MCR5"/>
<feature type="region of interest" description="Disordered" evidence="1">
    <location>
        <begin position="31"/>
        <end position="50"/>
    </location>
</feature>
<gene>
    <name evidence="2" type="ORF">D623_10018308</name>
</gene>